<organism evidence="1">
    <name type="scientific">Uncultured Desulfatiglans sp</name>
    <dbReference type="NCBI Taxonomy" id="1748965"/>
    <lineage>
        <taxon>Bacteria</taxon>
        <taxon>Pseudomonadati</taxon>
        <taxon>Thermodesulfobacteriota</taxon>
        <taxon>Desulfobacteria</taxon>
        <taxon>Desulfatiglandales</taxon>
        <taxon>Desulfatiglandaceae</taxon>
        <taxon>Desulfatiglans</taxon>
        <taxon>environmental samples</taxon>
    </lineage>
</organism>
<gene>
    <name evidence="1" type="ORF">TRIP_B350452</name>
</gene>
<proteinExistence type="predicted"/>
<evidence type="ECO:0000313" key="1">
    <source>
        <dbReference type="EMBL" id="VBB45501.1"/>
    </source>
</evidence>
<protein>
    <submittedName>
        <fullName evidence="1">Uncharacterized protein</fullName>
    </submittedName>
</protein>
<dbReference type="AlphaFoldDB" id="A0A653ABY8"/>
<accession>A0A653ABY8</accession>
<dbReference type="EMBL" id="UPXX01000029">
    <property type="protein sequence ID" value="VBB45501.1"/>
    <property type="molecule type" value="Genomic_DNA"/>
</dbReference>
<sequence length="61" mass="7282">MTASRDILSTHQRLTIEFNVKEQDTVQRKHLRLCSSVEPEHQEAYQNLGLKEVPRPRKWRP</sequence>
<name>A0A653ABY8_UNCDX</name>
<reference evidence="1" key="1">
    <citation type="submission" date="2018-07" db="EMBL/GenBank/DDBJ databases">
        <authorList>
            <consortium name="Genoscope - CEA"/>
            <person name="William W."/>
        </authorList>
    </citation>
    <scope>NUCLEOTIDE SEQUENCE</scope>
    <source>
        <strain evidence="1">IK1</strain>
    </source>
</reference>